<evidence type="ECO:0000256" key="1">
    <source>
        <dbReference type="SAM" id="MobiDB-lite"/>
    </source>
</evidence>
<dbReference type="EMBL" id="PECL01000013">
    <property type="protein sequence ID" value="TEA00948.1"/>
    <property type="molecule type" value="Genomic_DNA"/>
</dbReference>
<protein>
    <submittedName>
        <fullName evidence="2">Uncharacterized protein</fullName>
    </submittedName>
</protein>
<comment type="caution">
    <text evidence="2">The sequence shown here is derived from an EMBL/GenBank/DDBJ whole genome shotgun (WGS) entry which is preliminary data.</text>
</comment>
<dbReference type="AlphaFoldDB" id="A0A4R8SPA9"/>
<proteinExistence type="predicted"/>
<reference evidence="2 3" key="1">
    <citation type="journal article" date="2019" name="Sci. Rep.">
        <title>Extended insight into the Mycobacterium chelonae-abscessus complex through whole genome sequencing of Mycobacterium salmoniphilum outbreak and Mycobacterium salmoniphilum-like strains.</title>
        <authorList>
            <person name="Behra P.R.K."/>
            <person name="Das S."/>
            <person name="Pettersson B.M.F."/>
            <person name="Shirreff L."/>
            <person name="DuCote T."/>
            <person name="Jacobsson K.G."/>
            <person name="Ennis D.G."/>
            <person name="Kirsebom L.A."/>
        </authorList>
    </citation>
    <scope>NUCLEOTIDE SEQUENCE [LARGE SCALE GENOMIC DNA]</scope>
    <source>
        <strain evidence="2 3">CCUG 60884</strain>
    </source>
</reference>
<dbReference type="InterPro" id="IPR049249">
    <property type="entry name" value="DUF6882"/>
</dbReference>
<accession>A0A4R8SPA9</accession>
<dbReference type="Proteomes" id="UP000294604">
    <property type="component" value="Unassembled WGS sequence"/>
</dbReference>
<organism evidence="2 3">
    <name type="scientific">Mycobacteroides salmoniphilum</name>
    <dbReference type="NCBI Taxonomy" id="404941"/>
    <lineage>
        <taxon>Bacteria</taxon>
        <taxon>Bacillati</taxon>
        <taxon>Actinomycetota</taxon>
        <taxon>Actinomycetes</taxon>
        <taxon>Mycobacteriales</taxon>
        <taxon>Mycobacteriaceae</taxon>
        <taxon>Mycobacteroides</taxon>
    </lineage>
</organism>
<feature type="region of interest" description="Disordered" evidence="1">
    <location>
        <begin position="207"/>
        <end position="236"/>
    </location>
</feature>
<evidence type="ECO:0000313" key="2">
    <source>
        <dbReference type="EMBL" id="TEA00948.1"/>
    </source>
</evidence>
<gene>
    <name evidence="2" type="ORF">CCUG60884_04102</name>
</gene>
<sequence>MADGVGLAAWNVELTDQSFVFQTDPPTILSCHFLGSTSLDAGSWLWGWKNINDFPNAAVALAGSARRYGEEHGIPELTAEQTPLDEDSALDIGHRLTLAAKAISGKYAHYSCPSSDRSRRTWLLLEGPEVSLLDKPSAIRIPRVITETLEQGVLVDEHKALDSYAELRGLNINWDTDRHVCLTTHDGELNIELDEGGRISRINIHAEGTPDAQPGTQQSPASGSDGIRGWLRRRNR</sequence>
<name>A0A4R8SPA9_9MYCO</name>
<dbReference type="Pfam" id="PF21813">
    <property type="entry name" value="DUF6882"/>
    <property type="match status" value="1"/>
</dbReference>
<evidence type="ECO:0000313" key="3">
    <source>
        <dbReference type="Proteomes" id="UP000294604"/>
    </source>
</evidence>